<name>A0A917GXW4_9BACL</name>
<comment type="caution">
    <text evidence="2">The sequence shown here is derived from an EMBL/GenBank/DDBJ whole genome shotgun (WGS) entry which is preliminary data.</text>
</comment>
<evidence type="ECO:0000313" key="3">
    <source>
        <dbReference type="Proteomes" id="UP000600247"/>
    </source>
</evidence>
<dbReference type="AlphaFoldDB" id="A0A917GXW4"/>
<dbReference type="SUPFAM" id="SSF52980">
    <property type="entry name" value="Restriction endonuclease-like"/>
    <property type="match status" value="1"/>
</dbReference>
<dbReference type="InterPro" id="IPR007569">
    <property type="entry name" value="DUF559"/>
</dbReference>
<keyword evidence="3" id="KW-1185">Reference proteome</keyword>
<dbReference type="Proteomes" id="UP000600247">
    <property type="component" value="Unassembled WGS sequence"/>
</dbReference>
<feature type="domain" description="DUF559" evidence="1">
    <location>
        <begin position="29"/>
        <end position="71"/>
    </location>
</feature>
<evidence type="ECO:0000259" key="1">
    <source>
        <dbReference type="Pfam" id="PF04480"/>
    </source>
</evidence>
<sequence>MDSCFWHGCPIHYRLPSTNVDYWSNKINRNKVRDVKVTNYYKDRGWSILRFWEHEIKQDITLVIDTIIKLIDNEKQVKGGFNGKA</sequence>
<reference evidence="2 3" key="1">
    <citation type="journal article" date="2014" name="Int. J. Syst. Evol. Microbiol.">
        <title>Complete genome sequence of Corynebacterium casei LMG S-19264T (=DSM 44701T), isolated from a smear-ripened cheese.</title>
        <authorList>
            <consortium name="US DOE Joint Genome Institute (JGI-PGF)"/>
            <person name="Walter F."/>
            <person name="Albersmeier A."/>
            <person name="Kalinowski J."/>
            <person name="Ruckert C."/>
        </authorList>
    </citation>
    <scope>NUCLEOTIDE SEQUENCE [LARGE SCALE GENOMIC DNA]</scope>
    <source>
        <strain evidence="2 3">CGMCC 1.15286</strain>
    </source>
</reference>
<accession>A0A917GXW4</accession>
<organism evidence="2 3">
    <name type="scientific">Paenibacillus radicis</name>
    <name type="common">ex Gao et al. 2016</name>
    <dbReference type="NCBI Taxonomy" id="1737354"/>
    <lineage>
        <taxon>Bacteria</taxon>
        <taxon>Bacillati</taxon>
        <taxon>Bacillota</taxon>
        <taxon>Bacilli</taxon>
        <taxon>Bacillales</taxon>
        <taxon>Paenibacillaceae</taxon>
        <taxon>Paenibacillus</taxon>
    </lineage>
</organism>
<gene>
    <name evidence="2" type="ORF">GCM10010918_12240</name>
</gene>
<protein>
    <recommendedName>
        <fullName evidence="1">DUF559 domain-containing protein</fullName>
    </recommendedName>
</protein>
<dbReference type="EMBL" id="BMHY01000002">
    <property type="protein sequence ID" value="GGG60498.1"/>
    <property type="molecule type" value="Genomic_DNA"/>
</dbReference>
<dbReference type="Pfam" id="PF04480">
    <property type="entry name" value="DUF559"/>
    <property type="match status" value="1"/>
</dbReference>
<evidence type="ECO:0000313" key="2">
    <source>
        <dbReference type="EMBL" id="GGG60498.1"/>
    </source>
</evidence>
<proteinExistence type="predicted"/>
<dbReference type="InterPro" id="IPR011335">
    <property type="entry name" value="Restrct_endonuc-II-like"/>
</dbReference>
<dbReference type="Gene3D" id="3.40.960.10">
    <property type="entry name" value="VSR Endonuclease"/>
    <property type="match status" value="1"/>
</dbReference>